<proteinExistence type="predicted"/>
<comment type="caution">
    <text evidence="2">The sequence shown here is derived from an EMBL/GenBank/DDBJ whole genome shotgun (WGS) entry which is preliminary data.</text>
</comment>
<organism evidence="2 3">
    <name type="scientific">Prevotella bivia DNF00320</name>
    <dbReference type="NCBI Taxonomy" id="1401068"/>
    <lineage>
        <taxon>Bacteria</taxon>
        <taxon>Pseudomonadati</taxon>
        <taxon>Bacteroidota</taxon>
        <taxon>Bacteroidia</taxon>
        <taxon>Bacteroidales</taxon>
        <taxon>Prevotellaceae</taxon>
        <taxon>Prevotella</taxon>
    </lineage>
</organism>
<feature type="transmembrane region" description="Helical" evidence="1">
    <location>
        <begin position="58"/>
        <end position="78"/>
    </location>
</feature>
<keyword evidence="1" id="KW-0812">Transmembrane</keyword>
<feature type="transmembrane region" description="Helical" evidence="1">
    <location>
        <begin position="151"/>
        <end position="172"/>
    </location>
</feature>
<dbReference type="OrthoDB" id="1078871at2"/>
<evidence type="ECO:0000313" key="3">
    <source>
        <dbReference type="Proteomes" id="UP000029525"/>
    </source>
</evidence>
<evidence type="ECO:0000256" key="1">
    <source>
        <dbReference type="SAM" id="Phobius"/>
    </source>
</evidence>
<evidence type="ECO:0008006" key="4">
    <source>
        <dbReference type="Google" id="ProtNLM"/>
    </source>
</evidence>
<name>A0A096AA98_9BACT</name>
<protein>
    <recommendedName>
        <fullName evidence="4">Peptidase M50</fullName>
    </recommendedName>
</protein>
<dbReference type="EMBL" id="JRNQ01000084">
    <property type="protein sequence ID" value="KGF43486.1"/>
    <property type="molecule type" value="Genomic_DNA"/>
</dbReference>
<reference evidence="2 3" key="1">
    <citation type="submission" date="2014-07" db="EMBL/GenBank/DDBJ databases">
        <authorList>
            <person name="McCorrison J."/>
            <person name="Sanka R."/>
            <person name="Torralba M."/>
            <person name="Gillis M."/>
            <person name="Haft D.H."/>
            <person name="Methe B."/>
            <person name="Sutton G."/>
            <person name="Nelson K.E."/>
        </authorList>
    </citation>
    <scope>NUCLEOTIDE SEQUENCE [LARGE SCALE GENOMIC DNA]</scope>
    <source>
        <strain evidence="2 3">DNF00320</strain>
    </source>
</reference>
<dbReference type="AlphaFoldDB" id="A0A096AA98"/>
<keyword evidence="1" id="KW-1133">Transmembrane helix</keyword>
<evidence type="ECO:0000313" key="2">
    <source>
        <dbReference type="EMBL" id="KGF43486.1"/>
    </source>
</evidence>
<accession>A0A096AA98</accession>
<sequence>MITFIITFIILMMLHELAHVLTAKAVNMKIDKIGGTWKPLPHIYVSVINAQVSNKKNFLFLISGNAMTWFLFVMLMIYGSMFKVPYPVYMAFATQLIFETNPFFSDYTKLFCYYKYMKWLKLQLKVGNKLTYKEIEANRSFIIQKYMYSNIWYLQFVGWVFVVIALLSPHLLPSIIL</sequence>
<keyword evidence="1" id="KW-0472">Membrane</keyword>
<gene>
    <name evidence="2" type="ORF">HMPREF0647_09960</name>
</gene>
<dbReference type="Proteomes" id="UP000029525">
    <property type="component" value="Unassembled WGS sequence"/>
</dbReference>